<dbReference type="PATRIC" id="fig|1134406.4.peg.3365"/>
<keyword evidence="4" id="KW-1185">Reference proteome</keyword>
<proteinExistence type="inferred from homology"/>
<dbReference type="Proteomes" id="UP000050417">
    <property type="component" value="Unassembled WGS sequence"/>
</dbReference>
<feature type="domain" description="Flavodoxin-like" evidence="2">
    <location>
        <begin position="6"/>
        <end position="190"/>
    </location>
</feature>
<dbReference type="InterPro" id="IPR008254">
    <property type="entry name" value="Flavodoxin/NO_synth"/>
</dbReference>
<gene>
    <name evidence="3" type="ORF">ADN00_07675</name>
</gene>
<organism evidence="3 4">
    <name type="scientific">Ornatilinea apprima</name>
    <dbReference type="NCBI Taxonomy" id="1134406"/>
    <lineage>
        <taxon>Bacteria</taxon>
        <taxon>Bacillati</taxon>
        <taxon>Chloroflexota</taxon>
        <taxon>Anaerolineae</taxon>
        <taxon>Anaerolineales</taxon>
        <taxon>Anaerolineaceae</taxon>
        <taxon>Ornatilinea</taxon>
    </lineage>
</organism>
<dbReference type="OrthoDB" id="9801479at2"/>
<dbReference type="InterPro" id="IPR029039">
    <property type="entry name" value="Flavoprotein-like_sf"/>
</dbReference>
<evidence type="ECO:0000313" key="4">
    <source>
        <dbReference type="Proteomes" id="UP000050417"/>
    </source>
</evidence>
<dbReference type="PANTHER" id="PTHR30546:SF23">
    <property type="entry name" value="FLAVOPROTEIN-LIKE PROTEIN YCP4-RELATED"/>
    <property type="match status" value="1"/>
</dbReference>
<dbReference type="FunFam" id="3.40.50.360:FF:000001">
    <property type="entry name" value="NAD(P)H dehydrogenase (Quinone) FQR1-like"/>
    <property type="match status" value="1"/>
</dbReference>
<dbReference type="AlphaFoldDB" id="A0A0N8GNK1"/>
<dbReference type="RefSeq" id="WP_075062393.1">
    <property type="nucleotide sequence ID" value="NZ_LGCL01000019.1"/>
</dbReference>
<evidence type="ECO:0000313" key="3">
    <source>
        <dbReference type="EMBL" id="KPL78322.1"/>
    </source>
</evidence>
<accession>A0A0N8GNK1</accession>
<dbReference type="NCBIfam" id="NF002999">
    <property type="entry name" value="PRK03767.1"/>
    <property type="match status" value="1"/>
</dbReference>
<dbReference type="Gene3D" id="3.40.50.360">
    <property type="match status" value="1"/>
</dbReference>
<dbReference type="SUPFAM" id="SSF52218">
    <property type="entry name" value="Flavoproteins"/>
    <property type="match status" value="1"/>
</dbReference>
<comment type="similarity">
    <text evidence="1">Belongs to the WrbA family.</text>
</comment>
<dbReference type="STRING" id="1134406.ADN00_07675"/>
<dbReference type="EMBL" id="LGCL01000019">
    <property type="protein sequence ID" value="KPL78322.1"/>
    <property type="molecule type" value="Genomic_DNA"/>
</dbReference>
<evidence type="ECO:0000256" key="1">
    <source>
        <dbReference type="ARBA" id="ARBA00006961"/>
    </source>
</evidence>
<dbReference type="PANTHER" id="PTHR30546">
    <property type="entry name" value="FLAVODOXIN-RELATED PROTEIN WRBA-RELATED"/>
    <property type="match status" value="1"/>
</dbReference>
<dbReference type="PROSITE" id="PS50902">
    <property type="entry name" value="FLAVODOXIN_LIKE"/>
    <property type="match status" value="1"/>
</dbReference>
<name>A0A0N8GNK1_9CHLR</name>
<dbReference type="GO" id="GO:0003955">
    <property type="term" value="F:NAD(P)H dehydrogenase (quinone) activity"/>
    <property type="evidence" value="ECO:0007669"/>
    <property type="project" value="InterPro"/>
</dbReference>
<evidence type="ECO:0000259" key="2">
    <source>
        <dbReference type="PROSITE" id="PS50902"/>
    </source>
</evidence>
<dbReference type="NCBIfam" id="TIGR01755">
    <property type="entry name" value="flav_wrbA"/>
    <property type="match status" value="1"/>
</dbReference>
<dbReference type="InterPro" id="IPR010089">
    <property type="entry name" value="Flavoprotein_WrbA-like"/>
</dbReference>
<comment type="caution">
    <text evidence="3">The sequence shown here is derived from an EMBL/GenBank/DDBJ whole genome shotgun (WGS) entry which is preliminary data.</text>
</comment>
<dbReference type="InterPro" id="IPR005025">
    <property type="entry name" value="FMN_Rdtase-like_dom"/>
</dbReference>
<sequence>MSKVKLSIIYYSSTGANYQMALAAKQAAEDAGAEVRLRKVQELAPQVAIDSNPAWKQYVEDSNDVQVASLDDLDWADAYLFGAPTRFGNVASQMKQFIDTTGPLWAQGKLSNKAVAAFTSAQNPHGGQESTLLALYNTFYHWGSIIVPPGYTDAAVFAAGGNPYGVSTSANGEPVSAAALDAVRYMTRRLVKVAGWIKAGQG</sequence>
<dbReference type="GO" id="GO:0010181">
    <property type="term" value="F:FMN binding"/>
    <property type="evidence" value="ECO:0007669"/>
    <property type="project" value="InterPro"/>
</dbReference>
<dbReference type="Pfam" id="PF03358">
    <property type="entry name" value="FMN_red"/>
    <property type="match status" value="1"/>
</dbReference>
<protein>
    <recommendedName>
        <fullName evidence="2">Flavodoxin-like domain-containing protein</fullName>
    </recommendedName>
</protein>
<dbReference type="GO" id="GO:0016020">
    <property type="term" value="C:membrane"/>
    <property type="evidence" value="ECO:0007669"/>
    <property type="project" value="TreeGrafter"/>
</dbReference>
<reference evidence="3 4" key="1">
    <citation type="submission" date="2015-07" db="EMBL/GenBank/DDBJ databases">
        <title>Genome sequence of Ornatilinea apprima DSM 23815.</title>
        <authorList>
            <person name="Hemp J."/>
            <person name="Ward L.M."/>
            <person name="Pace L.A."/>
            <person name="Fischer W.W."/>
        </authorList>
    </citation>
    <scope>NUCLEOTIDE SEQUENCE [LARGE SCALE GENOMIC DNA]</scope>
    <source>
        <strain evidence="3 4">P3M-1</strain>
    </source>
</reference>